<sequence length="96" mass="10580">MYRVHVGAAREQQRMTHAARKAPVDEVRVGRSVGRSASRSAGRPAVTWARSAFSVLAEPGQNADWKMWTGQMWRRSVALLSLQWDTLKSAPACGDG</sequence>
<organism evidence="2 3">
    <name type="scientific">Protopolystoma xenopodis</name>
    <dbReference type="NCBI Taxonomy" id="117903"/>
    <lineage>
        <taxon>Eukaryota</taxon>
        <taxon>Metazoa</taxon>
        <taxon>Spiralia</taxon>
        <taxon>Lophotrochozoa</taxon>
        <taxon>Platyhelminthes</taxon>
        <taxon>Monogenea</taxon>
        <taxon>Polyopisthocotylea</taxon>
        <taxon>Polystomatidea</taxon>
        <taxon>Polystomatidae</taxon>
        <taxon>Protopolystoma</taxon>
    </lineage>
</organism>
<name>A0A448XQP5_9PLAT</name>
<keyword evidence="3" id="KW-1185">Reference proteome</keyword>
<evidence type="ECO:0000313" key="2">
    <source>
        <dbReference type="EMBL" id="VEL42550.1"/>
    </source>
</evidence>
<dbReference type="EMBL" id="CAAALY010275066">
    <property type="protein sequence ID" value="VEL42550.1"/>
    <property type="molecule type" value="Genomic_DNA"/>
</dbReference>
<evidence type="ECO:0000313" key="3">
    <source>
        <dbReference type="Proteomes" id="UP000784294"/>
    </source>
</evidence>
<proteinExistence type="predicted"/>
<protein>
    <submittedName>
        <fullName evidence="2">Uncharacterized protein</fullName>
    </submittedName>
</protein>
<reference evidence="2" key="1">
    <citation type="submission" date="2018-11" db="EMBL/GenBank/DDBJ databases">
        <authorList>
            <consortium name="Pathogen Informatics"/>
        </authorList>
    </citation>
    <scope>NUCLEOTIDE SEQUENCE</scope>
</reference>
<dbReference type="AlphaFoldDB" id="A0A448XQP5"/>
<feature type="region of interest" description="Disordered" evidence="1">
    <location>
        <begin position="12"/>
        <end position="41"/>
    </location>
</feature>
<comment type="caution">
    <text evidence="2">The sequence shown here is derived from an EMBL/GenBank/DDBJ whole genome shotgun (WGS) entry which is preliminary data.</text>
</comment>
<accession>A0A448XQP5</accession>
<dbReference type="Proteomes" id="UP000784294">
    <property type="component" value="Unassembled WGS sequence"/>
</dbReference>
<feature type="compositionally biased region" description="Low complexity" evidence="1">
    <location>
        <begin position="30"/>
        <end position="41"/>
    </location>
</feature>
<evidence type="ECO:0000256" key="1">
    <source>
        <dbReference type="SAM" id="MobiDB-lite"/>
    </source>
</evidence>
<gene>
    <name evidence="2" type="ORF">PXEA_LOCUS35990</name>
</gene>